<evidence type="ECO:0000313" key="5">
    <source>
        <dbReference type="EMBL" id="GFM36228.1"/>
    </source>
</evidence>
<evidence type="ECO:0000313" key="6">
    <source>
        <dbReference type="Proteomes" id="UP000503820"/>
    </source>
</evidence>
<name>A0A7J0BRE0_9BACT</name>
<feature type="domain" description="BMC" evidence="4">
    <location>
        <begin position="112"/>
        <end position="196"/>
    </location>
</feature>
<dbReference type="InterPro" id="IPR050575">
    <property type="entry name" value="BMC_shell"/>
</dbReference>
<dbReference type="CDD" id="cd07054">
    <property type="entry name" value="BMC_PduT_repeat2"/>
    <property type="match status" value="1"/>
</dbReference>
<dbReference type="GO" id="GO:0031469">
    <property type="term" value="C:bacterial microcompartment"/>
    <property type="evidence" value="ECO:0007669"/>
    <property type="project" value="UniProtKB-SubCell"/>
</dbReference>
<dbReference type="SUPFAM" id="SSF143414">
    <property type="entry name" value="CcmK-like"/>
    <property type="match status" value="2"/>
</dbReference>
<accession>A0A7J0BRE0</accession>
<protein>
    <recommendedName>
        <fullName evidence="4">BMC domain-containing protein</fullName>
    </recommendedName>
</protein>
<comment type="caution">
    <text evidence="5">The sequence shown here is derived from an EMBL/GenBank/DDBJ whole genome shotgun (WGS) entry which is preliminary data.</text>
</comment>
<dbReference type="InterPro" id="IPR000249">
    <property type="entry name" value="BMC_dom"/>
</dbReference>
<dbReference type="CDD" id="cd07053">
    <property type="entry name" value="BMC_PduT_repeat1"/>
    <property type="match status" value="1"/>
</dbReference>
<keyword evidence="2" id="KW-1283">Bacterial microcompartment</keyword>
<dbReference type="PIRSF" id="PIRSF034834">
    <property type="entry name" value="PduT"/>
    <property type="match status" value="1"/>
</dbReference>
<comment type="similarity">
    <text evidence="3">Belongs to the bacterial microcompartments protein family.</text>
</comment>
<gene>
    <name evidence="5" type="ORF">DSM19430T_09120</name>
</gene>
<feature type="domain" description="BMC" evidence="4">
    <location>
        <begin position="21"/>
        <end position="106"/>
    </location>
</feature>
<dbReference type="EMBL" id="BLVP01000003">
    <property type="protein sequence ID" value="GFM36228.1"/>
    <property type="molecule type" value="Genomic_DNA"/>
</dbReference>
<evidence type="ECO:0000256" key="2">
    <source>
        <dbReference type="ARBA" id="ARBA00024446"/>
    </source>
</evidence>
<dbReference type="PROSITE" id="PS51930">
    <property type="entry name" value="BMC_2"/>
    <property type="match status" value="2"/>
</dbReference>
<comment type="subcellular location">
    <subcellularLocation>
        <location evidence="1">Bacterial microcompartment</location>
    </subcellularLocation>
</comment>
<dbReference type="Proteomes" id="UP000503820">
    <property type="component" value="Unassembled WGS sequence"/>
</dbReference>
<evidence type="ECO:0000256" key="1">
    <source>
        <dbReference type="ARBA" id="ARBA00024322"/>
    </source>
</evidence>
<reference evidence="5 6" key="1">
    <citation type="submission" date="2020-05" db="EMBL/GenBank/DDBJ databases">
        <title>Draft genome sequence of Desulfovibrio psychrotolerans JS1T.</title>
        <authorList>
            <person name="Ueno A."/>
            <person name="Tamazawa S."/>
            <person name="Tamamura S."/>
            <person name="Murakami T."/>
            <person name="Kiyama T."/>
            <person name="Inomata H."/>
            <person name="Amano Y."/>
            <person name="Miyakawa K."/>
            <person name="Tamaki H."/>
            <person name="Naganuma T."/>
            <person name="Kaneko K."/>
        </authorList>
    </citation>
    <scope>NUCLEOTIDE SEQUENCE [LARGE SCALE GENOMIC DNA]</scope>
    <source>
        <strain evidence="5 6">JS1</strain>
    </source>
</reference>
<dbReference type="RefSeq" id="WP_243451261.1">
    <property type="nucleotide sequence ID" value="NZ_BLVP01000003.1"/>
</dbReference>
<dbReference type="AlphaFoldDB" id="A0A7J0BRE0"/>
<dbReference type="SMART" id="SM00877">
    <property type="entry name" value="BMC"/>
    <property type="match status" value="2"/>
</dbReference>
<dbReference type="InterPro" id="IPR044872">
    <property type="entry name" value="CcmK/CsoS1_BMC"/>
</dbReference>
<dbReference type="InterPro" id="IPR037233">
    <property type="entry name" value="CcmK-like_sf"/>
</dbReference>
<proteinExistence type="inferred from homology"/>
<evidence type="ECO:0000259" key="4">
    <source>
        <dbReference type="PROSITE" id="PS51930"/>
    </source>
</evidence>
<keyword evidence="6" id="KW-1185">Reference proteome</keyword>
<dbReference type="Gene3D" id="3.30.70.1710">
    <property type="match status" value="2"/>
</dbReference>
<sequence length="198" mass="20399">MNTPNIPAMPNMPDAPRTLDTLGIVESRGIAAGADLADRMMKAAHVDMVRAGTICSGRYMIYVSGSREAVETAVQAARETDRPLAGSFVLSNVSPQVMEALRKGAAAHEGEAVGVVECRNVSSGVAAADSAVKRSAVRILRLVTGQGINGKSYFILGGDIASVREAAEAARESLGANLVDVVILPGPDASVVAALTGR</sequence>
<dbReference type="InterPro" id="IPR011238">
    <property type="entry name" value="Micro_shell_prot_PduT"/>
</dbReference>
<organism evidence="5 6">
    <name type="scientific">Desulfovibrio psychrotolerans</name>
    <dbReference type="NCBI Taxonomy" id="415242"/>
    <lineage>
        <taxon>Bacteria</taxon>
        <taxon>Pseudomonadati</taxon>
        <taxon>Thermodesulfobacteriota</taxon>
        <taxon>Desulfovibrionia</taxon>
        <taxon>Desulfovibrionales</taxon>
        <taxon>Desulfovibrionaceae</taxon>
        <taxon>Desulfovibrio</taxon>
    </lineage>
</organism>
<dbReference type="Pfam" id="PF00936">
    <property type="entry name" value="BMC"/>
    <property type="match status" value="2"/>
</dbReference>
<dbReference type="PANTHER" id="PTHR33941:SF11">
    <property type="entry name" value="BACTERIAL MICROCOMPARTMENT SHELL PROTEIN PDUJ"/>
    <property type="match status" value="1"/>
</dbReference>
<dbReference type="PANTHER" id="PTHR33941">
    <property type="entry name" value="PROPANEDIOL UTILIZATION PROTEIN PDUA"/>
    <property type="match status" value="1"/>
</dbReference>
<evidence type="ECO:0000256" key="3">
    <source>
        <dbReference type="PROSITE-ProRule" id="PRU01278"/>
    </source>
</evidence>